<dbReference type="RefSeq" id="WP_126606401.1">
    <property type="nucleotide sequence ID" value="NZ_AP025145.1"/>
</dbReference>
<organism evidence="2 3">
    <name type="scientific">Vibrio penaeicida</name>
    <dbReference type="NCBI Taxonomy" id="104609"/>
    <lineage>
        <taxon>Bacteria</taxon>
        <taxon>Pseudomonadati</taxon>
        <taxon>Pseudomonadota</taxon>
        <taxon>Gammaproteobacteria</taxon>
        <taxon>Vibrionales</taxon>
        <taxon>Vibrionaceae</taxon>
        <taxon>Vibrio</taxon>
    </lineage>
</organism>
<proteinExistence type="predicted"/>
<evidence type="ECO:0000313" key="3">
    <source>
        <dbReference type="Proteomes" id="UP001156690"/>
    </source>
</evidence>
<sequence>MTDDSAVSLASIHKEHIHSVLTLAHRAGISKSETEGFQFQRRLGIGGTDVAPILGISPYRTPHDVWQEKTGRITPPDLSNNDHVHFGSELEETVAREYTRRTGFKVQKRNKPIIHKTMPWLRANIDRHIVGVKKGLECKTADKWANRESWGEGNIYVEQDGSVKCYEECDEVPDQYMLQELHYMVVCNKKAWDLAVLIGGNDFRIYTMRWDQPLVDVVTRKLQNFWFDHVIADVPPPPVNLHDLETMHAKDNGKSIVATDEIVGVFRRFKTLKDQIKALETEAYGPIVAGKPIGGLDFAIKSFMGDHADVLLDEEGKKLCSWKSQSSKRIDVTALKKAHPALAAQYTTTNHTRVFRV</sequence>
<name>A0AAV5NQI7_9VIBR</name>
<keyword evidence="3" id="KW-1185">Reference proteome</keyword>
<feature type="domain" description="YqaJ viral recombinase" evidence="1">
    <location>
        <begin position="40"/>
        <end position="189"/>
    </location>
</feature>
<dbReference type="EMBL" id="BSNX01000022">
    <property type="protein sequence ID" value="GLQ72885.1"/>
    <property type="molecule type" value="Genomic_DNA"/>
</dbReference>
<comment type="caution">
    <text evidence="2">The sequence shown here is derived from an EMBL/GenBank/DDBJ whole genome shotgun (WGS) entry which is preliminary data.</text>
</comment>
<protein>
    <recommendedName>
        <fullName evidence="1">YqaJ viral recombinase domain-containing protein</fullName>
    </recommendedName>
</protein>
<dbReference type="AlphaFoldDB" id="A0AAV5NQI7"/>
<evidence type="ECO:0000313" key="2">
    <source>
        <dbReference type="EMBL" id="GLQ72885.1"/>
    </source>
</evidence>
<dbReference type="NCBIfam" id="TIGR03033">
    <property type="entry name" value="phage_rel_nuc"/>
    <property type="match status" value="1"/>
</dbReference>
<dbReference type="Pfam" id="PF09588">
    <property type="entry name" value="YqaJ"/>
    <property type="match status" value="1"/>
</dbReference>
<reference evidence="3" key="1">
    <citation type="journal article" date="2019" name="Int. J. Syst. Evol. Microbiol.">
        <title>The Global Catalogue of Microorganisms (GCM) 10K type strain sequencing project: providing services to taxonomists for standard genome sequencing and annotation.</title>
        <authorList>
            <consortium name="The Broad Institute Genomics Platform"/>
            <consortium name="The Broad Institute Genome Sequencing Center for Infectious Disease"/>
            <person name="Wu L."/>
            <person name="Ma J."/>
        </authorList>
    </citation>
    <scope>NUCLEOTIDE SEQUENCE [LARGE SCALE GENOMIC DNA]</scope>
    <source>
        <strain evidence="3">NBRC 15640</strain>
    </source>
</reference>
<dbReference type="InterPro" id="IPR019080">
    <property type="entry name" value="YqaJ_viral_recombinase"/>
</dbReference>
<dbReference type="Proteomes" id="UP001156690">
    <property type="component" value="Unassembled WGS sequence"/>
</dbReference>
<dbReference type="Gene3D" id="3.90.320.10">
    <property type="match status" value="1"/>
</dbReference>
<dbReference type="InterPro" id="IPR011604">
    <property type="entry name" value="PDDEXK-like_dom_sf"/>
</dbReference>
<dbReference type="InterPro" id="IPR011335">
    <property type="entry name" value="Restrct_endonuc-II-like"/>
</dbReference>
<gene>
    <name evidence="2" type="ORF">GCM10007932_22450</name>
</gene>
<evidence type="ECO:0000259" key="1">
    <source>
        <dbReference type="Pfam" id="PF09588"/>
    </source>
</evidence>
<accession>A0AAV5NQI7</accession>
<dbReference type="SUPFAM" id="SSF52980">
    <property type="entry name" value="Restriction endonuclease-like"/>
    <property type="match status" value="1"/>
</dbReference>
<dbReference type="InterPro" id="IPR017482">
    <property type="entry name" value="Lambda-type_endonuclease"/>
</dbReference>